<organism evidence="15 16">
    <name type="scientific">Listeria booriae</name>
    <dbReference type="NCBI Taxonomy" id="1552123"/>
    <lineage>
        <taxon>Bacteria</taxon>
        <taxon>Bacillati</taxon>
        <taxon>Bacillota</taxon>
        <taxon>Bacilli</taxon>
        <taxon>Bacillales</taxon>
        <taxon>Listeriaceae</taxon>
        <taxon>Listeria</taxon>
    </lineage>
</organism>
<dbReference type="EC" id="2.5.1.15" evidence="5 13"/>
<evidence type="ECO:0000256" key="1">
    <source>
        <dbReference type="ARBA" id="ARBA00000012"/>
    </source>
</evidence>
<dbReference type="PROSITE" id="PS00793">
    <property type="entry name" value="DHPS_2"/>
    <property type="match status" value="1"/>
</dbReference>
<evidence type="ECO:0000256" key="5">
    <source>
        <dbReference type="ARBA" id="ARBA00012458"/>
    </source>
</evidence>
<dbReference type="FunFam" id="3.20.20.20:FF:000006">
    <property type="entry name" value="Dihydropteroate synthase"/>
    <property type="match status" value="1"/>
</dbReference>
<dbReference type="PANTHER" id="PTHR20941">
    <property type="entry name" value="FOLATE SYNTHESIS PROTEINS"/>
    <property type="match status" value="1"/>
</dbReference>
<evidence type="ECO:0000256" key="9">
    <source>
        <dbReference type="ARBA" id="ARBA00022842"/>
    </source>
</evidence>
<dbReference type="PROSITE" id="PS00792">
    <property type="entry name" value="DHPS_1"/>
    <property type="match status" value="1"/>
</dbReference>
<comment type="catalytic activity">
    <reaction evidence="1">
        <text>(7,8-dihydropterin-6-yl)methyl diphosphate + 4-aminobenzoate = 7,8-dihydropteroate + diphosphate</text>
        <dbReference type="Rhea" id="RHEA:19949"/>
        <dbReference type="ChEBI" id="CHEBI:17836"/>
        <dbReference type="ChEBI" id="CHEBI:17839"/>
        <dbReference type="ChEBI" id="CHEBI:33019"/>
        <dbReference type="ChEBI" id="CHEBI:72950"/>
        <dbReference type="EC" id="2.5.1.15"/>
    </reaction>
</comment>
<evidence type="ECO:0000313" key="16">
    <source>
        <dbReference type="Proteomes" id="UP000547643"/>
    </source>
</evidence>
<dbReference type="UniPathway" id="UPA00077">
    <property type="reaction ID" value="UER00156"/>
</dbReference>
<evidence type="ECO:0000313" key="15">
    <source>
        <dbReference type="EMBL" id="MBC1780048.1"/>
    </source>
</evidence>
<keyword evidence="9 13" id="KW-0460">Magnesium</keyword>
<comment type="cofactor">
    <cofactor evidence="2 13">
        <name>Mg(2+)</name>
        <dbReference type="ChEBI" id="CHEBI:18420"/>
    </cofactor>
</comment>
<dbReference type="GO" id="GO:0046656">
    <property type="term" value="P:folic acid biosynthetic process"/>
    <property type="evidence" value="ECO:0007669"/>
    <property type="project" value="UniProtKB-KW"/>
</dbReference>
<dbReference type="NCBIfam" id="TIGR01496">
    <property type="entry name" value="DHPS"/>
    <property type="match status" value="1"/>
</dbReference>
<dbReference type="Proteomes" id="UP000547643">
    <property type="component" value="Unassembled WGS sequence"/>
</dbReference>
<evidence type="ECO:0000256" key="6">
    <source>
        <dbReference type="ARBA" id="ARBA00016919"/>
    </source>
</evidence>
<evidence type="ECO:0000256" key="13">
    <source>
        <dbReference type="RuleBase" id="RU361205"/>
    </source>
</evidence>
<keyword evidence="7 13" id="KW-0808">Transferase</keyword>
<reference evidence="15 16" key="1">
    <citation type="submission" date="2020-03" db="EMBL/GenBank/DDBJ databases">
        <title>Soil Listeria distribution.</title>
        <authorList>
            <person name="Liao J."/>
            <person name="Wiedmann M."/>
        </authorList>
    </citation>
    <scope>NUCLEOTIDE SEQUENCE [LARGE SCALE GENOMIC DNA]</scope>
    <source>
        <strain evidence="15 16">FSL L7-1017</strain>
    </source>
</reference>
<dbReference type="InterPro" id="IPR011005">
    <property type="entry name" value="Dihydropteroate_synth-like_sf"/>
</dbReference>
<comment type="function">
    <text evidence="12 13">Catalyzes the condensation of para-aminobenzoate (pABA) with 6-hydroxymethyl-7,8-dihydropterin diphosphate (DHPt-PP) to form 7,8-dihydropteroate (H2Pte), the immediate precursor of folate derivatives.</text>
</comment>
<dbReference type="CDD" id="cd00739">
    <property type="entry name" value="DHPS"/>
    <property type="match status" value="1"/>
</dbReference>
<feature type="domain" description="Pterin-binding" evidence="14">
    <location>
        <begin position="11"/>
        <end position="258"/>
    </location>
</feature>
<dbReference type="Gene3D" id="3.20.20.20">
    <property type="entry name" value="Dihydropteroate synthase-like"/>
    <property type="match status" value="1"/>
</dbReference>
<dbReference type="GO" id="GO:0046872">
    <property type="term" value="F:metal ion binding"/>
    <property type="evidence" value="ECO:0007669"/>
    <property type="project" value="UniProtKB-KW"/>
</dbReference>
<dbReference type="AlphaFoldDB" id="A0A7X0XSU4"/>
<evidence type="ECO:0000256" key="3">
    <source>
        <dbReference type="ARBA" id="ARBA00004763"/>
    </source>
</evidence>
<dbReference type="Pfam" id="PF00809">
    <property type="entry name" value="Pterin_bind"/>
    <property type="match status" value="1"/>
</dbReference>
<sequence>MHKKWKKHDLSLIMGILNITPDSFFDGGKYMKVQHAVARAIEMANNGASIIDIGGVSTRPGFSEVSIEEERRRVIPIIKAVRQALPDIWISLDSWRSEVAEEGILAGVNFLNDQWGAKYDPKMAQLAAKYDLPICLMHNRQNAHYTDFLSDVKNDLLESVQICQKAGLAKRNIILDPGIEFAKTPEQDLEVIRRIDEIVDLGFEVLLAASRKSTIGKVLDLPVDQRMEGTGATTVYAISKGCSIVRVHDVKAMYRMARMTDGIMGKIPL</sequence>
<evidence type="ECO:0000259" key="14">
    <source>
        <dbReference type="PROSITE" id="PS50972"/>
    </source>
</evidence>
<evidence type="ECO:0000256" key="4">
    <source>
        <dbReference type="ARBA" id="ARBA00009503"/>
    </source>
</evidence>
<name>A0A7X0XSU4_9LIST</name>
<evidence type="ECO:0000256" key="8">
    <source>
        <dbReference type="ARBA" id="ARBA00022723"/>
    </source>
</evidence>
<evidence type="ECO:0000256" key="10">
    <source>
        <dbReference type="ARBA" id="ARBA00022909"/>
    </source>
</evidence>
<proteinExistence type="inferred from homology"/>
<dbReference type="EMBL" id="JAARUV010000006">
    <property type="protein sequence ID" value="MBC1780048.1"/>
    <property type="molecule type" value="Genomic_DNA"/>
</dbReference>
<keyword evidence="10 13" id="KW-0289">Folate biosynthesis</keyword>
<evidence type="ECO:0000256" key="11">
    <source>
        <dbReference type="ARBA" id="ARBA00030193"/>
    </source>
</evidence>
<keyword evidence="8 13" id="KW-0479">Metal-binding</keyword>
<evidence type="ECO:0000256" key="12">
    <source>
        <dbReference type="ARBA" id="ARBA00053449"/>
    </source>
</evidence>
<dbReference type="SUPFAM" id="SSF51717">
    <property type="entry name" value="Dihydropteroate synthetase-like"/>
    <property type="match status" value="1"/>
</dbReference>
<gene>
    <name evidence="15" type="primary">folP</name>
    <name evidence="15" type="ORF">HCA46_14470</name>
</gene>
<dbReference type="RefSeq" id="WP_185495533.1">
    <property type="nucleotide sequence ID" value="NZ_JAARUV010000006.1"/>
</dbReference>
<dbReference type="GO" id="GO:0004156">
    <property type="term" value="F:dihydropteroate synthase activity"/>
    <property type="evidence" value="ECO:0007669"/>
    <property type="project" value="UniProtKB-EC"/>
</dbReference>
<dbReference type="PROSITE" id="PS50972">
    <property type="entry name" value="PTERIN_BINDING"/>
    <property type="match status" value="1"/>
</dbReference>
<comment type="pathway">
    <text evidence="3 13">Cofactor biosynthesis; tetrahydrofolate biosynthesis; 7,8-dihydrofolate from 2-amino-4-hydroxy-6-hydroxymethyl-7,8-dihydropteridine diphosphate and 4-aminobenzoate: step 1/2.</text>
</comment>
<evidence type="ECO:0000256" key="2">
    <source>
        <dbReference type="ARBA" id="ARBA00001946"/>
    </source>
</evidence>
<accession>A0A7X0XSU4</accession>
<evidence type="ECO:0000256" key="7">
    <source>
        <dbReference type="ARBA" id="ARBA00022679"/>
    </source>
</evidence>
<dbReference type="InterPro" id="IPR006390">
    <property type="entry name" value="DHP_synth_dom"/>
</dbReference>
<dbReference type="GO" id="GO:0046654">
    <property type="term" value="P:tetrahydrofolate biosynthetic process"/>
    <property type="evidence" value="ECO:0007669"/>
    <property type="project" value="UniProtKB-UniPathway"/>
</dbReference>
<dbReference type="InterPro" id="IPR000489">
    <property type="entry name" value="Pterin-binding_dom"/>
</dbReference>
<comment type="caution">
    <text evidence="15">The sequence shown here is derived from an EMBL/GenBank/DDBJ whole genome shotgun (WGS) entry which is preliminary data.</text>
</comment>
<comment type="similarity">
    <text evidence="4 13">Belongs to the DHPS family.</text>
</comment>
<dbReference type="GO" id="GO:0005829">
    <property type="term" value="C:cytosol"/>
    <property type="evidence" value="ECO:0007669"/>
    <property type="project" value="TreeGrafter"/>
</dbReference>
<dbReference type="PANTHER" id="PTHR20941:SF1">
    <property type="entry name" value="FOLIC ACID SYNTHESIS PROTEIN FOL1"/>
    <property type="match status" value="1"/>
</dbReference>
<dbReference type="InterPro" id="IPR045031">
    <property type="entry name" value="DHP_synth-like"/>
</dbReference>
<protein>
    <recommendedName>
        <fullName evidence="6 13">Dihydropteroate synthase</fullName>
        <shortName evidence="13">DHPS</shortName>
        <ecNumber evidence="5 13">2.5.1.15</ecNumber>
    </recommendedName>
    <alternativeName>
        <fullName evidence="11 13">Dihydropteroate pyrophosphorylase</fullName>
    </alternativeName>
</protein>